<dbReference type="InterPro" id="IPR000719">
    <property type="entry name" value="Prot_kinase_dom"/>
</dbReference>
<keyword evidence="5" id="KW-1185">Reference proteome</keyword>
<dbReference type="SUPFAM" id="SSF56112">
    <property type="entry name" value="Protein kinase-like (PK-like)"/>
    <property type="match status" value="1"/>
</dbReference>
<sequence length="865" mass="97083">MDMFNKISSKIYSQVTNHVSTTMSQLSVVLPGNPVTREFDATSHIASGGPGLMWKIYSGTKCSTKQEASIFVFEKKQLEKWNKADRDIILESLKRGIVQLTKIRHPQILTVQHPLEESRESLAFATEPVFASLANVFGNTFNMPQPANMSDFKLFDVEIKYGLLQLAEGLVFLHNDVKLLHGNICPESIIINKSGVWKIFGLDFCVHNTNPPNSAPLYPFEDYNLTLPSISRPNLHYLAPEKVVNQTHGTSSDIFSLGMLSYTIYSLENKPFMPVESMQQFRARAQQLKNISENKLQFIPETLRESVKLMLGTSYQERPDAHQFIKIRYFDDLGIKTLQYLDSLLQWDNVQKSQFYKNLPAALPNLPQRVKVQRVLHCLTRDLNQPVMVPFILPSVMDIAKSCSKEEFCAYVLPHLKPLMKIMDPIQVILIFLQNMELLLKMTPAESIQQDVLPMLYRGLDCDVVKIHELCLSVLPTFAGMLDHANVKNHLLPRIKKLCLGTNSLSVRVNCLLCIGGLLEHLDKWLVMDEILPFMPQIPSREPAVLMGILGIFKLSMTHKKLGISKEIMATRILPFLIPLCIENSLSLTQFNALVTLVKEMLSVVESEHRTKLEQLTAVKDQQKVLTSTMPTPVVEQKCPDISQAFTGLGLDSFVPSPKKSEPVKNVDATEVFNNLNSSSMNSLNNQKSIPVLEPFKPSVTAETNKNISTQNHIAFTINSSFGNNITPSVSQKPEYNLSSPTSATQHFNMAPQSQQYNLNSSLNYNILPSNTMQPFGSFNQNYKLNPTLGTSNYTNSQYNKNTTSQQGNWSALDNLLPSSNANQKIPLNQMMSTTPLLPSNSIKNNGNNNNGASLSKDDIMDLLS</sequence>
<dbReference type="SMART" id="SM00220">
    <property type="entry name" value="S_TKc"/>
    <property type="match status" value="1"/>
</dbReference>
<proteinExistence type="inferred from homology"/>
<gene>
    <name evidence="4" type="ORF">HHI36_012517</name>
</gene>
<comment type="similarity">
    <text evidence="1">Belongs to the protein kinase superfamily.</text>
</comment>
<feature type="compositionally biased region" description="Polar residues" evidence="2">
    <location>
        <begin position="832"/>
        <end position="844"/>
    </location>
</feature>
<feature type="compositionally biased region" description="Basic and acidic residues" evidence="2">
    <location>
        <begin position="856"/>
        <end position="865"/>
    </location>
</feature>
<dbReference type="Gene3D" id="1.10.510.10">
    <property type="entry name" value="Transferase(Phosphotransferase) domain 1"/>
    <property type="match status" value="1"/>
</dbReference>
<reference evidence="4 5" key="1">
    <citation type="journal article" date="2021" name="BMC Biol.">
        <title>Horizontally acquired antibacterial genes associated with adaptive radiation of ladybird beetles.</title>
        <authorList>
            <person name="Li H.S."/>
            <person name="Tang X.F."/>
            <person name="Huang Y.H."/>
            <person name="Xu Z.Y."/>
            <person name="Chen M.L."/>
            <person name="Du X.Y."/>
            <person name="Qiu B.Y."/>
            <person name="Chen P.T."/>
            <person name="Zhang W."/>
            <person name="Slipinski A."/>
            <person name="Escalona H.E."/>
            <person name="Waterhouse R.M."/>
            <person name="Zwick A."/>
            <person name="Pang H."/>
        </authorList>
    </citation>
    <scope>NUCLEOTIDE SEQUENCE [LARGE SCALE GENOMIC DNA]</scope>
    <source>
        <strain evidence="4">SYSU2018</strain>
    </source>
</reference>
<dbReference type="Gene3D" id="3.30.200.20">
    <property type="entry name" value="Phosphorylase Kinase, domain 1"/>
    <property type="match status" value="1"/>
</dbReference>
<evidence type="ECO:0000313" key="4">
    <source>
        <dbReference type="EMBL" id="KAL3277165.1"/>
    </source>
</evidence>
<dbReference type="PANTHER" id="PTHR12984">
    <property type="entry name" value="SCY1-RELATED S/T PROTEIN KINASE-LIKE"/>
    <property type="match status" value="1"/>
</dbReference>
<dbReference type="FunFam" id="3.30.200.20:FF:000179">
    <property type="entry name" value="SCY1 like pseudokinase 2"/>
    <property type="match status" value="1"/>
</dbReference>
<dbReference type="PANTHER" id="PTHR12984:SF6">
    <property type="entry name" value="SCY1-LIKE PROTEIN 2"/>
    <property type="match status" value="1"/>
</dbReference>
<dbReference type="InterPro" id="IPR011009">
    <property type="entry name" value="Kinase-like_dom_sf"/>
</dbReference>
<dbReference type="SUPFAM" id="SSF48371">
    <property type="entry name" value="ARM repeat"/>
    <property type="match status" value="1"/>
</dbReference>
<dbReference type="FunFam" id="1.25.10.10:FF:000189">
    <property type="entry name" value="SCY1-like pseudokinase 2"/>
    <property type="match status" value="1"/>
</dbReference>
<evidence type="ECO:0000313" key="5">
    <source>
        <dbReference type="Proteomes" id="UP001516400"/>
    </source>
</evidence>
<dbReference type="EMBL" id="JABFTP020000103">
    <property type="protein sequence ID" value="KAL3277165.1"/>
    <property type="molecule type" value="Genomic_DNA"/>
</dbReference>
<feature type="domain" description="Protein kinase" evidence="3">
    <location>
        <begin position="39"/>
        <end position="330"/>
    </location>
</feature>
<dbReference type="Gene3D" id="1.25.10.10">
    <property type="entry name" value="Leucine-rich Repeat Variant"/>
    <property type="match status" value="1"/>
</dbReference>
<dbReference type="InterPro" id="IPR051177">
    <property type="entry name" value="CIK-Related_Protein"/>
</dbReference>
<evidence type="ECO:0000256" key="1">
    <source>
        <dbReference type="ARBA" id="ARBA00038349"/>
    </source>
</evidence>
<dbReference type="AlphaFoldDB" id="A0ABD2NF65"/>
<evidence type="ECO:0000259" key="3">
    <source>
        <dbReference type="PROSITE" id="PS50011"/>
    </source>
</evidence>
<dbReference type="InterPro" id="IPR011989">
    <property type="entry name" value="ARM-like"/>
</dbReference>
<organism evidence="4 5">
    <name type="scientific">Cryptolaemus montrouzieri</name>
    <dbReference type="NCBI Taxonomy" id="559131"/>
    <lineage>
        <taxon>Eukaryota</taxon>
        <taxon>Metazoa</taxon>
        <taxon>Ecdysozoa</taxon>
        <taxon>Arthropoda</taxon>
        <taxon>Hexapoda</taxon>
        <taxon>Insecta</taxon>
        <taxon>Pterygota</taxon>
        <taxon>Neoptera</taxon>
        <taxon>Endopterygota</taxon>
        <taxon>Coleoptera</taxon>
        <taxon>Polyphaga</taxon>
        <taxon>Cucujiformia</taxon>
        <taxon>Coccinelloidea</taxon>
        <taxon>Coccinellidae</taxon>
        <taxon>Scymninae</taxon>
        <taxon>Scymnini</taxon>
        <taxon>Cryptolaemus</taxon>
    </lineage>
</organism>
<dbReference type="PROSITE" id="PS50011">
    <property type="entry name" value="PROTEIN_KINASE_DOM"/>
    <property type="match status" value="1"/>
</dbReference>
<dbReference type="InterPro" id="IPR016024">
    <property type="entry name" value="ARM-type_fold"/>
</dbReference>
<accession>A0ABD2NF65</accession>
<comment type="caution">
    <text evidence="4">The sequence shown here is derived from an EMBL/GenBank/DDBJ whole genome shotgun (WGS) entry which is preliminary data.</text>
</comment>
<dbReference type="Proteomes" id="UP001516400">
    <property type="component" value="Unassembled WGS sequence"/>
</dbReference>
<dbReference type="Pfam" id="PF00069">
    <property type="entry name" value="Pkinase"/>
    <property type="match status" value="1"/>
</dbReference>
<feature type="region of interest" description="Disordered" evidence="2">
    <location>
        <begin position="832"/>
        <end position="865"/>
    </location>
</feature>
<evidence type="ECO:0000256" key="2">
    <source>
        <dbReference type="SAM" id="MobiDB-lite"/>
    </source>
</evidence>
<dbReference type="CDD" id="cd14011">
    <property type="entry name" value="PK_SCY1_like"/>
    <property type="match status" value="1"/>
</dbReference>
<name>A0ABD2NF65_9CUCU</name>
<protein>
    <recommendedName>
        <fullName evidence="3">Protein kinase domain-containing protein</fullName>
    </recommendedName>
</protein>